<feature type="transmembrane region" description="Helical" evidence="5">
    <location>
        <begin position="292"/>
        <end position="315"/>
    </location>
</feature>
<dbReference type="GO" id="GO:0016020">
    <property type="term" value="C:membrane"/>
    <property type="evidence" value="ECO:0007669"/>
    <property type="project" value="UniProtKB-SubCell"/>
</dbReference>
<evidence type="ECO:0000259" key="6">
    <source>
        <dbReference type="PROSITE" id="PS50850"/>
    </source>
</evidence>
<dbReference type="Gene3D" id="1.20.1250.20">
    <property type="entry name" value="MFS general substrate transporter like domains"/>
    <property type="match status" value="2"/>
</dbReference>
<evidence type="ECO:0000256" key="4">
    <source>
        <dbReference type="ARBA" id="ARBA00023136"/>
    </source>
</evidence>
<keyword evidence="4 5" id="KW-0472">Membrane</keyword>
<dbReference type="PANTHER" id="PTHR23514:SF13">
    <property type="entry name" value="INNER MEMBRANE PROTEIN YBJJ"/>
    <property type="match status" value="1"/>
</dbReference>
<dbReference type="InterPro" id="IPR051788">
    <property type="entry name" value="MFS_Transporter"/>
</dbReference>
<dbReference type="Pfam" id="PF07690">
    <property type="entry name" value="MFS_1"/>
    <property type="match status" value="2"/>
</dbReference>
<gene>
    <name evidence="7" type="ORF">GGQ63_000170</name>
</gene>
<feature type="transmembrane region" description="Helical" evidence="5">
    <location>
        <begin position="327"/>
        <end position="350"/>
    </location>
</feature>
<name>A0A7W9CTI1_9HYPH</name>
<dbReference type="PANTHER" id="PTHR23514">
    <property type="entry name" value="BYPASS OF STOP CODON PROTEIN 6"/>
    <property type="match status" value="1"/>
</dbReference>
<dbReference type="InterPro" id="IPR036259">
    <property type="entry name" value="MFS_trans_sf"/>
</dbReference>
<keyword evidence="3 5" id="KW-1133">Transmembrane helix</keyword>
<proteinExistence type="predicted"/>
<feature type="transmembrane region" description="Helical" evidence="5">
    <location>
        <begin position="163"/>
        <end position="184"/>
    </location>
</feature>
<organism evidence="7 8">
    <name type="scientific">Prosthecomicrobium pneumaticum</name>
    <dbReference type="NCBI Taxonomy" id="81895"/>
    <lineage>
        <taxon>Bacteria</taxon>
        <taxon>Pseudomonadati</taxon>
        <taxon>Pseudomonadota</taxon>
        <taxon>Alphaproteobacteria</taxon>
        <taxon>Hyphomicrobiales</taxon>
        <taxon>Kaistiaceae</taxon>
        <taxon>Prosthecomicrobium</taxon>
    </lineage>
</organism>
<keyword evidence="2 5" id="KW-0812">Transmembrane</keyword>
<feature type="transmembrane region" description="Helical" evidence="5">
    <location>
        <begin position="205"/>
        <end position="229"/>
    </location>
</feature>
<dbReference type="InterPro" id="IPR020846">
    <property type="entry name" value="MFS_dom"/>
</dbReference>
<feature type="transmembrane region" description="Helical" evidence="5">
    <location>
        <begin position="356"/>
        <end position="374"/>
    </location>
</feature>
<feature type="transmembrane region" description="Helical" evidence="5">
    <location>
        <begin position="136"/>
        <end position="157"/>
    </location>
</feature>
<dbReference type="SUPFAM" id="SSF103473">
    <property type="entry name" value="MFS general substrate transporter"/>
    <property type="match status" value="1"/>
</dbReference>
<dbReference type="EMBL" id="JACHOO010000001">
    <property type="protein sequence ID" value="MBB5751127.1"/>
    <property type="molecule type" value="Genomic_DNA"/>
</dbReference>
<reference evidence="7 8" key="1">
    <citation type="submission" date="2020-08" db="EMBL/GenBank/DDBJ databases">
        <title>Genomic Encyclopedia of Type Strains, Phase IV (KMG-IV): sequencing the most valuable type-strain genomes for metagenomic binning, comparative biology and taxonomic classification.</title>
        <authorList>
            <person name="Goeker M."/>
        </authorList>
    </citation>
    <scope>NUCLEOTIDE SEQUENCE [LARGE SCALE GENOMIC DNA]</scope>
    <source>
        <strain evidence="7 8">DSM 16268</strain>
    </source>
</reference>
<dbReference type="AlphaFoldDB" id="A0A7W9CTI1"/>
<feature type="domain" description="Major facilitator superfamily (MFS) profile" evidence="6">
    <location>
        <begin position="1"/>
        <end position="378"/>
    </location>
</feature>
<comment type="caution">
    <text evidence="7">The sequence shown here is derived from an EMBL/GenBank/DDBJ whole genome shotgun (WGS) entry which is preliminary data.</text>
</comment>
<feature type="transmembrane region" description="Helical" evidence="5">
    <location>
        <begin position="41"/>
        <end position="61"/>
    </location>
</feature>
<feature type="transmembrane region" description="Helical" evidence="5">
    <location>
        <begin position="241"/>
        <end position="260"/>
    </location>
</feature>
<dbReference type="CDD" id="cd17393">
    <property type="entry name" value="MFS_MosC_like"/>
    <property type="match status" value="1"/>
</dbReference>
<dbReference type="RefSeq" id="WP_183851710.1">
    <property type="nucleotide sequence ID" value="NZ_JACHOO010000001.1"/>
</dbReference>
<accession>A0A7W9CTI1</accession>
<sequence length="397" mass="40618">MPVTFAAARLIMASFFVYSGSTANWMIRIPDIQTKLGLDPATLALCLLGMPVGLVTSMLFSGALVDWLGARRAIQVGFVAMMVPLALPAFAPNAPLLFVALVIVGLGMGPLEVGLNVMADRIGGALGRTVMSRCHGFWSLGVMAGGATGSAAATFGIGPEPHMLVVVAAVIVLGELFAIMLPDMRDPPRAGPKEKTPVFVLPSRSLVALCFFAFGMLVVEGAIIDWSAIYLRDDFGAVPPVTGYALTAFAAVMAAGRLGGDWMSTRFGPVATARLCSAVAVAGVAAMVASPYVWLVVAGAAATGFGVSVAFPLAVSSAASREGRPGVNVAALSILSFSGFLIGPPVIGFVAHFSGFRFGLATLLIPAVASLLLAGEVRVRRAARTGTLAGGAAAPAR</sequence>
<feature type="transmembrane region" description="Helical" evidence="5">
    <location>
        <begin position="7"/>
        <end position="29"/>
    </location>
</feature>
<comment type="subcellular location">
    <subcellularLocation>
        <location evidence="1">Membrane</location>
        <topology evidence="1">Multi-pass membrane protein</topology>
    </subcellularLocation>
</comment>
<evidence type="ECO:0000313" key="8">
    <source>
        <dbReference type="Proteomes" id="UP000523821"/>
    </source>
</evidence>
<protein>
    <submittedName>
        <fullName evidence="7">MFS family permease</fullName>
    </submittedName>
</protein>
<feature type="transmembrane region" description="Helical" evidence="5">
    <location>
        <begin position="96"/>
        <end position="115"/>
    </location>
</feature>
<feature type="transmembrane region" description="Helical" evidence="5">
    <location>
        <begin position="267"/>
        <end position="286"/>
    </location>
</feature>
<evidence type="ECO:0000256" key="2">
    <source>
        <dbReference type="ARBA" id="ARBA00022692"/>
    </source>
</evidence>
<keyword evidence="8" id="KW-1185">Reference proteome</keyword>
<evidence type="ECO:0000256" key="5">
    <source>
        <dbReference type="SAM" id="Phobius"/>
    </source>
</evidence>
<dbReference type="PROSITE" id="PS50850">
    <property type="entry name" value="MFS"/>
    <property type="match status" value="1"/>
</dbReference>
<dbReference type="GO" id="GO:0022857">
    <property type="term" value="F:transmembrane transporter activity"/>
    <property type="evidence" value="ECO:0007669"/>
    <property type="project" value="InterPro"/>
</dbReference>
<dbReference type="Proteomes" id="UP000523821">
    <property type="component" value="Unassembled WGS sequence"/>
</dbReference>
<evidence type="ECO:0000256" key="1">
    <source>
        <dbReference type="ARBA" id="ARBA00004141"/>
    </source>
</evidence>
<feature type="transmembrane region" description="Helical" evidence="5">
    <location>
        <begin position="73"/>
        <end position="90"/>
    </location>
</feature>
<evidence type="ECO:0000313" key="7">
    <source>
        <dbReference type="EMBL" id="MBB5751127.1"/>
    </source>
</evidence>
<dbReference type="InterPro" id="IPR011701">
    <property type="entry name" value="MFS"/>
</dbReference>
<evidence type="ECO:0000256" key="3">
    <source>
        <dbReference type="ARBA" id="ARBA00022989"/>
    </source>
</evidence>